<accession>A0A1X7L5X8</accession>
<evidence type="ECO:0000259" key="2">
    <source>
        <dbReference type="Pfam" id="PF13349"/>
    </source>
</evidence>
<proteinExistence type="predicted"/>
<reference evidence="3 4" key="1">
    <citation type="submission" date="2017-04" db="EMBL/GenBank/DDBJ databases">
        <authorList>
            <person name="Afonso C.L."/>
            <person name="Miller P.J."/>
            <person name="Scott M.A."/>
            <person name="Spackman E."/>
            <person name="Goraichik I."/>
            <person name="Dimitrov K.M."/>
            <person name="Suarez D.L."/>
            <person name="Swayne D.E."/>
        </authorList>
    </citation>
    <scope>NUCLEOTIDE SEQUENCE [LARGE SCALE GENOMIC DNA]</scope>
    <source>
        <strain evidence="3 4">11</strain>
    </source>
</reference>
<gene>
    <name evidence="3" type="ORF">SAMN06295960_2949</name>
</gene>
<feature type="transmembrane region" description="Helical" evidence="1">
    <location>
        <begin position="5"/>
        <end position="26"/>
    </location>
</feature>
<dbReference type="EMBL" id="FXAZ01000004">
    <property type="protein sequence ID" value="SMG48499.1"/>
    <property type="molecule type" value="Genomic_DNA"/>
</dbReference>
<keyword evidence="1" id="KW-1133">Transmembrane helix</keyword>
<name>A0A1X7L5X8_9BACL</name>
<dbReference type="Proteomes" id="UP000193834">
    <property type="component" value="Unassembled WGS sequence"/>
</dbReference>
<evidence type="ECO:0000256" key="1">
    <source>
        <dbReference type="SAM" id="Phobius"/>
    </source>
</evidence>
<evidence type="ECO:0000313" key="3">
    <source>
        <dbReference type="EMBL" id="SMG48499.1"/>
    </source>
</evidence>
<organism evidence="3 4">
    <name type="scientific">Paenibacillus aquistagni</name>
    <dbReference type="NCBI Taxonomy" id="1852522"/>
    <lineage>
        <taxon>Bacteria</taxon>
        <taxon>Bacillati</taxon>
        <taxon>Bacillota</taxon>
        <taxon>Bacilli</taxon>
        <taxon>Bacillales</taxon>
        <taxon>Paenibacillaceae</taxon>
        <taxon>Paenibacillus</taxon>
    </lineage>
</organism>
<evidence type="ECO:0000313" key="4">
    <source>
        <dbReference type="Proteomes" id="UP000193834"/>
    </source>
</evidence>
<dbReference type="Pfam" id="PF13349">
    <property type="entry name" value="DUF4097"/>
    <property type="match status" value="1"/>
</dbReference>
<feature type="domain" description="DUF4097" evidence="2">
    <location>
        <begin position="83"/>
        <end position="308"/>
    </location>
</feature>
<dbReference type="STRING" id="1852522.SAMN06295960_2949"/>
<dbReference type="InterPro" id="IPR025164">
    <property type="entry name" value="Toastrack_DUF4097"/>
</dbReference>
<keyword evidence="1" id="KW-0472">Membrane</keyword>
<protein>
    <submittedName>
        <fullName evidence="3">Putative adhesin</fullName>
    </submittedName>
</protein>
<keyword evidence="4" id="KW-1185">Reference proteome</keyword>
<keyword evidence="1" id="KW-0812">Transmembrane</keyword>
<dbReference type="AlphaFoldDB" id="A0A1X7L5X8"/>
<sequence>MNRLILNMVALVAIVLGGLGLFMFGIENLVNPPHPEYEKSISFAAGSTLGQGSSTSETEGKDYNHATSSAELKKLQVKADVGKVNIKWIADSENRIEWNGKAPQSVIDTISKAMIDDNGTLSLDFSIKRQWKDTPLLDLGGQNYVFNVIIHAPQGFELEQVDAHVAAGDMLIEGLQTKRLQAINNLGQLTVKEMQGEFAELRSDTGDIKAIGVDARLDVRASLGNVRLIDTKQDAEASVITGDLMVEQEAPHSVEAKVTLGNILVKAANGFDGRVTAHSTLGNVSVPDMDSSGAMRIKVRTETGDVTVVQK</sequence>
<dbReference type="RefSeq" id="WP_170936670.1">
    <property type="nucleotide sequence ID" value="NZ_FXAZ01000004.1"/>
</dbReference>